<dbReference type="OrthoDB" id="9766971at2"/>
<keyword evidence="4" id="KW-0472">Membrane</keyword>
<dbReference type="InterPro" id="IPR001173">
    <property type="entry name" value="Glyco_trans_2-like"/>
</dbReference>
<gene>
    <name evidence="6" type="ORF">DBZ36_10285</name>
</gene>
<evidence type="ECO:0000259" key="5">
    <source>
        <dbReference type="Pfam" id="PF00535"/>
    </source>
</evidence>
<dbReference type="Pfam" id="PF00535">
    <property type="entry name" value="Glycos_transf_2"/>
    <property type="match status" value="1"/>
</dbReference>
<feature type="transmembrane region" description="Helical" evidence="4">
    <location>
        <begin position="6"/>
        <end position="25"/>
    </location>
</feature>
<comment type="caution">
    <text evidence="6">The sequence shown here is derived from an EMBL/GenBank/DDBJ whole genome shotgun (WGS) entry which is preliminary data.</text>
</comment>
<dbReference type="PANTHER" id="PTHR43630">
    <property type="entry name" value="POLY-BETA-1,6-N-ACETYL-D-GLUCOSAMINE SYNTHASE"/>
    <property type="match status" value="1"/>
</dbReference>
<evidence type="ECO:0000313" key="6">
    <source>
        <dbReference type="EMBL" id="RKF18775.1"/>
    </source>
</evidence>
<dbReference type="InterPro" id="IPR029044">
    <property type="entry name" value="Nucleotide-diphossugar_trans"/>
</dbReference>
<keyword evidence="4" id="KW-1133">Transmembrane helix</keyword>
<protein>
    <submittedName>
        <fullName evidence="6">Glycosyltransferase family 2 protein</fullName>
    </submittedName>
</protein>
<evidence type="ECO:0000256" key="2">
    <source>
        <dbReference type="ARBA" id="ARBA00022676"/>
    </source>
</evidence>
<feature type="transmembrane region" description="Helical" evidence="4">
    <location>
        <begin position="329"/>
        <end position="350"/>
    </location>
</feature>
<dbReference type="GO" id="GO:0016757">
    <property type="term" value="F:glycosyltransferase activity"/>
    <property type="evidence" value="ECO:0007669"/>
    <property type="project" value="UniProtKB-KW"/>
</dbReference>
<accession>A0A420EDL9</accession>
<evidence type="ECO:0000256" key="1">
    <source>
        <dbReference type="ARBA" id="ARBA00006739"/>
    </source>
</evidence>
<evidence type="ECO:0000313" key="7">
    <source>
        <dbReference type="Proteomes" id="UP000286482"/>
    </source>
</evidence>
<keyword evidence="2" id="KW-0328">Glycosyltransferase</keyword>
<keyword evidence="7" id="KW-1185">Reference proteome</keyword>
<sequence>MNVLMFLTGLAMFLVVYHHAIYPLLLKLLSCRVSQDNQLLRGSERAYALGDKLPSIEIIIPAYNEQAFIAQKILNMASLDYPEQLLTVNIACDGCSDDTAKIARETIDCLSECAIDFQLHNFERNRGKVAVLNQCIAASEADIVGLSDVSALISVDALLIAASDFQNPRTAVVCAHYHMLSPGSHGEARYWDYQRELKRCEAQLGAPLGAHGAFYLFKRSAYQTLAADTINDDFMIPMQILQRGFEAVYDSRINALELEQAPNSQDRSRRKRIGAGNMQQLIRLRGMLKPRFKGLAFTFFSGKALRVVIPFCMIVSCIGSLLLAQHSTWFAVLFGLQALAYVLAFLPRLLPKGVSPKLCHSLNYLVEGHFASFYGGLSYLAKRF</sequence>
<dbReference type="CDD" id="cd06439">
    <property type="entry name" value="CESA_like_1"/>
    <property type="match status" value="1"/>
</dbReference>
<dbReference type="Proteomes" id="UP000286482">
    <property type="component" value="Unassembled WGS sequence"/>
</dbReference>
<feature type="transmembrane region" description="Helical" evidence="4">
    <location>
        <begin position="295"/>
        <end position="323"/>
    </location>
</feature>
<evidence type="ECO:0000256" key="4">
    <source>
        <dbReference type="SAM" id="Phobius"/>
    </source>
</evidence>
<organism evidence="6 7">
    <name type="scientific">Alginatibacterium sediminis</name>
    <dbReference type="NCBI Taxonomy" id="2164068"/>
    <lineage>
        <taxon>Bacteria</taxon>
        <taxon>Pseudomonadati</taxon>
        <taxon>Pseudomonadota</taxon>
        <taxon>Gammaproteobacteria</taxon>
        <taxon>Alteromonadales</taxon>
        <taxon>Alteromonadaceae</taxon>
        <taxon>Alginatibacterium</taxon>
    </lineage>
</organism>
<feature type="domain" description="Glycosyltransferase 2-like" evidence="5">
    <location>
        <begin position="58"/>
        <end position="221"/>
    </location>
</feature>
<dbReference type="AlphaFoldDB" id="A0A420EDL9"/>
<name>A0A420EDL9_9ALTE</name>
<evidence type="ECO:0000256" key="3">
    <source>
        <dbReference type="ARBA" id="ARBA00022679"/>
    </source>
</evidence>
<dbReference type="PANTHER" id="PTHR43630:SF1">
    <property type="entry name" value="POLY-BETA-1,6-N-ACETYL-D-GLUCOSAMINE SYNTHASE"/>
    <property type="match status" value="1"/>
</dbReference>
<dbReference type="SUPFAM" id="SSF53448">
    <property type="entry name" value="Nucleotide-diphospho-sugar transferases"/>
    <property type="match status" value="1"/>
</dbReference>
<dbReference type="EMBL" id="RAQO01000005">
    <property type="protein sequence ID" value="RKF18775.1"/>
    <property type="molecule type" value="Genomic_DNA"/>
</dbReference>
<dbReference type="RefSeq" id="WP_120354855.1">
    <property type="nucleotide sequence ID" value="NZ_RAQO01000005.1"/>
</dbReference>
<dbReference type="Gene3D" id="3.90.550.10">
    <property type="entry name" value="Spore Coat Polysaccharide Biosynthesis Protein SpsA, Chain A"/>
    <property type="match status" value="1"/>
</dbReference>
<comment type="similarity">
    <text evidence="1">Belongs to the glycosyltransferase 2 family.</text>
</comment>
<proteinExistence type="inferred from homology"/>
<reference evidence="6 7" key="1">
    <citation type="submission" date="2018-09" db="EMBL/GenBank/DDBJ databases">
        <authorList>
            <person name="Wang Z."/>
        </authorList>
    </citation>
    <scope>NUCLEOTIDE SEQUENCE [LARGE SCALE GENOMIC DNA]</scope>
    <source>
        <strain evidence="6 7">ALS 81</strain>
    </source>
</reference>
<keyword evidence="4" id="KW-0812">Transmembrane</keyword>
<keyword evidence="3 6" id="KW-0808">Transferase</keyword>